<evidence type="ECO:0000256" key="6">
    <source>
        <dbReference type="ARBA" id="ARBA00022777"/>
    </source>
</evidence>
<name>A0A438BPP9_VITVI</name>
<dbReference type="GO" id="GO:0048544">
    <property type="term" value="P:recognition of pollen"/>
    <property type="evidence" value="ECO:0007669"/>
    <property type="project" value="InterPro"/>
</dbReference>
<comment type="caution">
    <text evidence="14">The sequence shown here is derived from an EMBL/GenBank/DDBJ whole genome shotgun (WGS) entry which is preliminary data.</text>
</comment>
<evidence type="ECO:0000256" key="9">
    <source>
        <dbReference type="ARBA" id="ARBA00023180"/>
    </source>
</evidence>
<dbReference type="GO" id="GO:0004674">
    <property type="term" value="F:protein serine/threonine kinase activity"/>
    <property type="evidence" value="ECO:0007669"/>
    <property type="project" value="UniProtKB-KW"/>
</dbReference>
<keyword evidence="7" id="KW-0067">ATP-binding</keyword>
<keyword evidence="12" id="KW-1133">Transmembrane helix</keyword>
<feature type="transmembrane region" description="Helical" evidence="12">
    <location>
        <begin position="214"/>
        <end position="235"/>
    </location>
</feature>
<sequence>MKLGRNKVTGLDRYMSSWKSFDDPSRGNFTYKLDLGGCPQTLVRNGLVVKFSSGPWNGIRFSGLSLLKSNLVYTYTFIFNEKEIYGIYELVNNKIIMRLVLSPNGYTQRFTWIDHDWNLYSNTQMDDCDNYALCGVYGICKNASLGCHEGDGFVNYSGLKLPDSQKSWSNESMNLKECASIIDIREFPEIGQELYVRMATSELGINSRKRRLTIISSVSTIGIILLSLVLTLCIFKKKKQIKRKGNIFLYNLEGRESEEDLELPLFNLATISSATNNFSSYNKIGQGSFGPIYKDMLQNGKEIVVKRLSKFSIQGLDEFTNEVIYVSKLQHQNLVKLLGCCIQGEEKMLIYEYMPNKSLNYFIFGLIL</sequence>
<dbReference type="Proteomes" id="UP000288805">
    <property type="component" value="Unassembled WGS sequence"/>
</dbReference>
<evidence type="ECO:0000256" key="11">
    <source>
        <dbReference type="ARBA" id="ARBA00048679"/>
    </source>
</evidence>
<dbReference type="EMBL" id="QGNW01002672">
    <property type="protein sequence ID" value="RVW12931.1"/>
    <property type="molecule type" value="Genomic_DNA"/>
</dbReference>
<dbReference type="GO" id="GO:0005524">
    <property type="term" value="F:ATP binding"/>
    <property type="evidence" value="ECO:0007669"/>
    <property type="project" value="UniProtKB-KW"/>
</dbReference>
<evidence type="ECO:0000313" key="15">
    <source>
        <dbReference type="Proteomes" id="UP000288805"/>
    </source>
</evidence>
<dbReference type="GO" id="GO:0030246">
    <property type="term" value="F:carbohydrate binding"/>
    <property type="evidence" value="ECO:0007669"/>
    <property type="project" value="UniProtKB-KW"/>
</dbReference>
<keyword evidence="14" id="KW-0675">Receptor</keyword>
<reference evidence="14 15" key="1">
    <citation type="journal article" date="2018" name="PLoS Genet.">
        <title>Population sequencing reveals clonal diversity and ancestral inbreeding in the grapevine cultivar Chardonnay.</title>
        <authorList>
            <person name="Roach M.J."/>
            <person name="Johnson D.L."/>
            <person name="Bohlmann J."/>
            <person name="van Vuuren H.J."/>
            <person name="Jones S.J."/>
            <person name="Pretorius I.S."/>
            <person name="Schmidt S.A."/>
            <person name="Borneman A.R."/>
        </authorList>
    </citation>
    <scope>NUCLEOTIDE SEQUENCE [LARGE SCALE GENOMIC DNA]</scope>
    <source>
        <strain evidence="15">cv. Chardonnay</strain>
        <tissue evidence="14">Leaf</tissue>
    </source>
</reference>
<dbReference type="SUPFAM" id="SSF51110">
    <property type="entry name" value="alpha-D-mannose-specific plant lectins"/>
    <property type="match status" value="1"/>
</dbReference>
<evidence type="ECO:0000256" key="2">
    <source>
        <dbReference type="ARBA" id="ARBA00022527"/>
    </source>
</evidence>
<dbReference type="InterPro" id="IPR000719">
    <property type="entry name" value="Prot_kinase_dom"/>
</dbReference>
<dbReference type="Pfam" id="PF00954">
    <property type="entry name" value="S_locus_glycop"/>
    <property type="match status" value="1"/>
</dbReference>
<evidence type="ECO:0000259" key="13">
    <source>
        <dbReference type="PROSITE" id="PS50011"/>
    </source>
</evidence>
<evidence type="ECO:0000313" key="14">
    <source>
        <dbReference type="EMBL" id="RVW12931.1"/>
    </source>
</evidence>
<dbReference type="InterPro" id="IPR001245">
    <property type="entry name" value="Ser-Thr/Tyr_kinase_cat_dom"/>
</dbReference>
<proteinExistence type="predicted"/>
<protein>
    <recommendedName>
        <fullName evidence="1">non-specific serine/threonine protein kinase</fullName>
        <ecNumber evidence="1">2.7.11.1</ecNumber>
    </recommendedName>
</protein>
<keyword evidence="2" id="KW-0723">Serine/threonine-protein kinase</keyword>
<gene>
    <name evidence="14" type="primary">VvCHDh000031_50</name>
    <name evidence="14" type="ORF">CK203_096842</name>
</gene>
<keyword evidence="6 14" id="KW-0418">Kinase</keyword>
<dbReference type="FunFam" id="3.30.200.20:FF:000195">
    <property type="entry name" value="G-type lectin S-receptor-like serine/threonine-protein kinase"/>
    <property type="match status" value="1"/>
</dbReference>
<dbReference type="PANTHER" id="PTHR32444:SF183">
    <property type="entry name" value="APPLE DOMAIN-CONTAINING PROTEIN"/>
    <property type="match status" value="1"/>
</dbReference>
<dbReference type="PROSITE" id="PS50011">
    <property type="entry name" value="PROTEIN_KINASE_DOM"/>
    <property type="match status" value="1"/>
</dbReference>
<comment type="catalytic activity">
    <reaction evidence="11">
        <text>L-seryl-[protein] + ATP = O-phospho-L-seryl-[protein] + ADP + H(+)</text>
        <dbReference type="Rhea" id="RHEA:17989"/>
        <dbReference type="Rhea" id="RHEA-COMP:9863"/>
        <dbReference type="Rhea" id="RHEA-COMP:11604"/>
        <dbReference type="ChEBI" id="CHEBI:15378"/>
        <dbReference type="ChEBI" id="CHEBI:29999"/>
        <dbReference type="ChEBI" id="CHEBI:30616"/>
        <dbReference type="ChEBI" id="CHEBI:83421"/>
        <dbReference type="ChEBI" id="CHEBI:456216"/>
        <dbReference type="EC" id="2.7.11.1"/>
    </reaction>
</comment>
<keyword evidence="8" id="KW-1015">Disulfide bond</keyword>
<organism evidence="14 15">
    <name type="scientific">Vitis vinifera</name>
    <name type="common">Grape</name>
    <dbReference type="NCBI Taxonomy" id="29760"/>
    <lineage>
        <taxon>Eukaryota</taxon>
        <taxon>Viridiplantae</taxon>
        <taxon>Streptophyta</taxon>
        <taxon>Embryophyta</taxon>
        <taxon>Tracheophyta</taxon>
        <taxon>Spermatophyta</taxon>
        <taxon>Magnoliopsida</taxon>
        <taxon>eudicotyledons</taxon>
        <taxon>Gunneridae</taxon>
        <taxon>Pentapetalae</taxon>
        <taxon>rosids</taxon>
        <taxon>Vitales</taxon>
        <taxon>Vitaceae</taxon>
        <taxon>Viteae</taxon>
        <taxon>Vitis</taxon>
    </lineage>
</organism>
<evidence type="ECO:0000256" key="4">
    <source>
        <dbReference type="ARBA" id="ARBA00022729"/>
    </source>
</evidence>
<keyword evidence="9" id="KW-0325">Glycoprotein</keyword>
<keyword evidence="14" id="KW-0430">Lectin</keyword>
<dbReference type="Pfam" id="PF07714">
    <property type="entry name" value="PK_Tyr_Ser-Thr"/>
    <property type="match status" value="1"/>
</dbReference>
<evidence type="ECO:0000256" key="5">
    <source>
        <dbReference type="ARBA" id="ARBA00022741"/>
    </source>
</evidence>
<keyword evidence="4" id="KW-0732">Signal</keyword>
<evidence type="ECO:0000256" key="12">
    <source>
        <dbReference type="SAM" id="Phobius"/>
    </source>
</evidence>
<evidence type="ECO:0000256" key="8">
    <source>
        <dbReference type="ARBA" id="ARBA00023157"/>
    </source>
</evidence>
<dbReference type="InterPro" id="IPR011009">
    <property type="entry name" value="Kinase-like_dom_sf"/>
</dbReference>
<feature type="domain" description="Protein kinase" evidence="13">
    <location>
        <begin position="278"/>
        <end position="368"/>
    </location>
</feature>
<dbReference type="InterPro" id="IPR036426">
    <property type="entry name" value="Bulb-type_lectin_dom_sf"/>
</dbReference>
<dbReference type="AlphaFoldDB" id="A0A438BPP9"/>
<evidence type="ECO:0000256" key="7">
    <source>
        <dbReference type="ARBA" id="ARBA00022840"/>
    </source>
</evidence>
<keyword evidence="12" id="KW-0472">Membrane</keyword>
<keyword evidence="12" id="KW-0812">Transmembrane</keyword>
<evidence type="ECO:0000256" key="10">
    <source>
        <dbReference type="ARBA" id="ARBA00047899"/>
    </source>
</evidence>
<dbReference type="Gene3D" id="3.30.200.20">
    <property type="entry name" value="Phosphorylase Kinase, domain 1"/>
    <property type="match status" value="1"/>
</dbReference>
<accession>A0A438BPP9</accession>
<dbReference type="PANTHER" id="PTHR32444">
    <property type="entry name" value="BULB-TYPE LECTIN DOMAIN-CONTAINING PROTEIN"/>
    <property type="match status" value="1"/>
</dbReference>
<dbReference type="EC" id="2.7.11.1" evidence="1"/>
<evidence type="ECO:0000256" key="3">
    <source>
        <dbReference type="ARBA" id="ARBA00022679"/>
    </source>
</evidence>
<keyword evidence="3" id="KW-0808">Transferase</keyword>
<dbReference type="InterPro" id="IPR000858">
    <property type="entry name" value="S_locus_glycoprot_dom"/>
</dbReference>
<keyword evidence="5" id="KW-0547">Nucleotide-binding</keyword>
<dbReference type="SUPFAM" id="SSF56112">
    <property type="entry name" value="Protein kinase-like (PK-like)"/>
    <property type="match status" value="1"/>
</dbReference>
<evidence type="ECO:0000256" key="1">
    <source>
        <dbReference type="ARBA" id="ARBA00012513"/>
    </source>
</evidence>
<comment type="catalytic activity">
    <reaction evidence="10">
        <text>L-threonyl-[protein] + ATP = O-phospho-L-threonyl-[protein] + ADP + H(+)</text>
        <dbReference type="Rhea" id="RHEA:46608"/>
        <dbReference type="Rhea" id="RHEA-COMP:11060"/>
        <dbReference type="Rhea" id="RHEA-COMP:11605"/>
        <dbReference type="ChEBI" id="CHEBI:15378"/>
        <dbReference type="ChEBI" id="CHEBI:30013"/>
        <dbReference type="ChEBI" id="CHEBI:30616"/>
        <dbReference type="ChEBI" id="CHEBI:61977"/>
        <dbReference type="ChEBI" id="CHEBI:456216"/>
        <dbReference type="EC" id="2.7.11.1"/>
    </reaction>
</comment>